<dbReference type="GO" id="GO:0016887">
    <property type="term" value="F:ATP hydrolysis activity"/>
    <property type="evidence" value="ECO:0007669"/>
    <property type="project" value="InterPro"/>
</dbReference>
<dbReference type="STRING" id="442899.SAMN05720591_1544"/>
<evidence type="ECO:0000259" key="1">
    <source>
        <dbReference type="Pfam" id="PF07728"/>
    </source>
</evidence>
<dbReference type="Pfam" id="PF07728">
    <property type="entry name" value="AAA_5"/>
    <property type="match status" value="1"/>
</dbReference>
<evidence type="ECO:0000313" key="2">
    <source>
        <dbReference type="EMBL" id="GEN58045.1"/>
    </source>
</evidence>
<dbReference type="InterPro" id="IPR027417">
    <property type="entry name" value="P-loop_NTPase"/>
</dbReference>
<dbReference type="SUPFAM" id="SSF52540">
    <property type="entry name" value="P-loop containing nucleoside triphosphate hydrolases"/>
    <property type="match status" value="1"/>
</dbReference>
<dbReference type="PANTHER" id="PTHR37291:SF1">
    <property type="entry name" value="TYPE IV METHYL-DIRECTED RESTRICTION ENZYME ECOKMCRB SUBUNIT"/>
    <property type="match status" value="1"/>
</dbReference>
<dbReference type="RefSeq" id="WP_089803665.1">
    <property type="nucleotide sequence ID" value="NZ_BJYE01000061.1"/>
</dbReference>
<dbReference type="Proteomes" id="UP000321400">
    <property type="component" value="Unassembled WGS sequence"/>
</dbReference>
<dbReference type="AlphaFoldDB" id="A0A511X554"/>
<evidence type="ECO:0000313" key="3">
    <source>
        <dbReference type="Proteomes" id="UP000321400"/>
    </source>
</evidence>
<comment type="caution">
    <text evidence="2">The sequence shown here is derived from an EMBL/GenBank/DDBJ whole genome shotgun (WGS) entry which is preliminary data.</text>
</comment>
<organism evidence="2 3">
    <name type="scientific">Halolactibacillus alkaliphilus</name>
    <dbReference type="NCBI Taxonomy" id="442899"/>
    <lineage>
        <taxon>Bacteria</taxon>
        <taxon>Bacillati</taxon>
        <taxon>Bacillota</taxon>
        <taxon>Bacilli</taxon>
        <taxon>Bacillales</taxon>
        <taxon>Bacillaceae</taxon>
        <taxon>Halolactibacillus</taxon>
    </lineage>
</organism>
<dbReference type="InterPro" id="IPR011704">
    <property type="entry name" value="ATPase_dyneun-rel_AAA"/>
</dbReference>
<name>A0A511X554_9BACI</name>
<dbReference type="InterPro" id="IPR052934">
    <property type="entry name" value="Methyl-DNA_Rec/Restrict_Enz"/>
</dbReference>
<dbReference type="Gene3D" id="3.40.50.300">
    <property type="entry name" value="P-loop containing nucleotide triphosphate hydrolases"/>
    <property type="match status" value="1"/>
</dbReference>
<dbReference type="EMBL" id="BJYE01000061">
    <property type="protein sequence ID" value="GEN58045.1"/>
    <property type="molecule type" value="Genomic_DNA"/>
</dbReference>
<sequence length="512" mass="58868">MSETLYVDALPSSFVARRLKFGQDRGAGEAKLHVGSLKSETQFDDFFEFGSNIEYKFDRGNLLDYLLQVKLEYIYQVIFSYKDIDLDYWNDIYKEISGLANNDLMCSLGKFTDKSRYYVRANENIFKNYFRGIALPRLTNVKFEKNTLSSGRKEIIIKLELNPNCEEKKDVFNYSTGYESEFARNRIIFGAPGTGKSYSINQDKDELLSSGGDFERVTFHPDYYYASFVGTYKPVPFIDGKDEDSITYEYVPGPFMRVYVKALKNGRTNNIQPHLLIIEEINRANAAAVFGEIFQLLDRNSSNVSEYSVQPSEDIKKYLADELGEKIEDISTLKIPDNMFIWATMNSADQGVFPLDTAFKRRWDFDYLGINNNESDIKGYTVSLGKGEYTRPVEWNELRKSINDVLSSYKINEDKLLGPYFLARKIVVPNEGNDIDAEKFISAFKSKVLMYLFEDAAKQRRTSLFDGCSDTTKYSSICEEFDLRGVEIFCESIRDKFPMSVSMVAESPGEYE</sequence>
<gene>
    <name evidence="2" type="ORF">HAL01_25090</name>
</gene>
<dbReference type="GO" id="GO:0005524">
    <property type="term" value="F:ATP binding"/>
    <property type="evidence" value="ECO:0007669"/>
    <property type="project" value="InterPro"/>
</dbReference>
<protein>
    <recommendedName>
        <fullName evidence="1">ATPase dynein-related AAA domain-containing protein</fullName>
    </recommendedName>
</protein>
<proteinExistence type="predicted"/>
<accession>A0A511X554</accession>
<dbReference type="PANTHER" id="PTHR37291">
    <property type="entry name" value="5-METHYLCYTOSINE-SPECIFIC RESTRICTION ENZYME B"/>
    <property type="match status" value="1"/>
</dbReference>
<feature type="domain" description="ATPase dynein-related AAA" evidence="1">
    <location>
        <begin position="187"/>
        <end position="362"/>
    </location>
</feature>
<reference evidence="2 3" key="1">
    <citation type="submission" date="2019-07" db="EMBL/GenBank/DDBJ databases">
        <title>Whole genome shotgun sequence of Halolactibacillus alkaliphilus NBRC 103919.</title>
        <authorList>
            <person name="Hosoyama A."/>
            <person name="Uohara A."/>
            <person name="Ohji S."/>
            <person name="Ichikawa N."/>
        </authorList>
    </citation>
    <scope>NUCLEOTIDE SEQUENCE [LARGE SCALE GENOMIC DNA]</scope>
    <source>
        <strain evidence="2 3">NBRC 103919</strain>
    </source>
</reference>
<keyword evidence="3" id="KW-1185">Reference proteome</keyword>